<keyword evidence="2" id="KW-0812">Transmembrane</keyword>
<feature type="transmembrane region" description="Helical" evidence="2">
    <location>
        <begin position="48"/>
        <end position="70"/>
    </location>
</feature>
<dbReference type="AlphaFoldDB" id="A0A412B055"/>
<evidence type="ECO:0000313" key="4">
    <source>
        <dbReference type="Proteomes" id="UP000284751"/>
    </source>
</evidence>
<feature type="compositionally biased region" description="Acidic residues" evidence="1">
    <location>
        <begin position="18"/>
        <end position="29"/>
    </location>
</feature>
<proteinExistence type="predicted"/>
<sequence length="123" mass="13821">MQEENYGRMNLASQTDENSVDAWDEAFEEELEEEPKEKKHLLKKSGQMVTMLQIGLCVLILLAAFLLGLLGGAPYQTVRLWYEEEMNKSVIAGTIVEEGEKTLQNFSAQVGETIENLGKKVLV</sequence>
<evidence type="ECO:0000256" key="1">
    <source>
        <dbReference type="SAM" id="MobiDB-lite"/>
    </source>
</evidence>
<reference evidence="3 4" key="1">
    <citation type="submission" date="2018-08" db="EMBL/GenBank/DDBJ databases">
        <title>A genome reference for cultivated species of the human gut microbiota.</title>
        <authorList>
            <person name="Zou Y."/>
            <person name="Xue W."/>
            <person name="Luo G."/>
        </authorList>
    </citation>
    <scope>NUCLEOTIDE SEQUENCE [LARGE SCALE GENOMIC DNA]</scope>
    <source>
        <strain evidence="3 4">AF28-26</strain>
    </source>
</reference>
<dbReference type="EMBL" id="QRTC01000004">
    <property type="protein sequence ID" value="RGQ43775.1"/>
    <property type="molecule type" value="Genomic_DNA"/>
</dbReference>
<keyword evidence="2" id="KW-1133">Transmembrane helix</keyword>
<keyword evidence="2" id="KW-0472">Membrane</keyword>
<dbReference type="Proteomes" id="UP000284751">
    <property type="component" value="Unassembled WGS sequence"/>
</dbReference>
<organism evidence="3 4">
    <name type="scientific">[Clostridium] leptum</name>
    <dbReference type="NCBI Taxonomy" id="1535"/>
    <lineage>
        <taxon>Bacteria</taxon>
        <taxon>Bacillati</taxon>
        <taxon>Bacillota</taxon>
        <taxon>Clostridia</taxon>
        <taxon>Eubacteriales</taxon>
        <taxon>Oscillospiraceae</taxon>
        <taxon>Oscillospiraceae incertae sedis</taxon>
    </lineage>
</organism>
<evidence type="ECO:0000256" key="2">
    <source>
        <dbReference type="SAM" id="Phobius"/>
    </source>
</evidence>
<gene>
    <name evidence="3" type="ORF">DWY99_02225</name>
</gene>
<accession>A0A412B055</accession>
<evidence type="ECO:0000313" key="3">
    <source>
        <dbReference type="EMBL" id="RGQ43775.1"/>
    </source>
</evidence>
<protein>
    <submittedName>
        <fullName evidence="3">Uncharacterized protein</fullName>
    </submittedName>
</protein>
<feature type="region of interest" description="Disordered" evidence="1">
    <location>
        <begin position="1"/>
        <end position="29"/>
    </location>
</feature>
<name>A0A412B055_9FIRM</name>
<comment type="caution">
    <text evidence="3">The sequence shown here is derived from an EMBL/GenBank/DDBJ whole genome shotgun (WGS) entry which is preliminary data.</text>
</comment>